<dbReference type="OrthoDB" id="116659at2"/>
<dbReference type="AlphaFoldDB" id="A0A4R5TZ89"/>
<keyword evidence="3 5" id="KW-0238">DNA-binding</keyword>
<name>A0A4R5TZ89_9MICC</name>
<gene>
    <name evidence="7" type="ORF">E2F48_05255</name>
</gene>
<dbReference type="InterPro" id="IPR009057">
    <property type="entry name" value="Homeodomain-like_sf"/>
</dbReference>
<evidence type="ECO:0000256" key="5">
    <source>
        <dbReference type="PROSITE-ProRule" id="PRU00335"/>
    </source>
</evidence>
<keyword evidence="8" id="KW-1185">Reference proteome</keyword>
<feature type="DNA-binding region" description="H-T-H motif" evidence="5">
    <location>
        <begin position="30"/>
        <end position="49"/>
    </location>
</feature>
<dbReference type="PROSITE" id="PS50977">
    <property type="entry name" value="HTH_TETR_2"/>
    <property type="match status" value="1"/>
</dbReference>
<dbReference type="SUPFAM" id="SSF46689">
    <property type="entry name" value="Homeodomain-like"/>
    <property type="match status" value="1"/>
</dbReference>
<dbReference type="GO" id="GO:0003700">
    <property type="term" value="F:DNA-binding transcription factor activity"/>
    <property type="evidence" value="ECO:0007669"/>
    <property type="project" value="TreeGrafter"/>
</dbReference>
<comment type="caution">
    <text evidence="7">The sequence shown here is derived from an EMBL/GenBank/DDBJ whole genome shotgun (WGS) entry which is preliminary data.</text>
</comment>
<dbReference type="InterPro" id="IPR001647">
    <property type="entry name" value="HTH_TetR"/>
</dbReference>
<dbReference type="Pfam" id="PF13977">
    <property type="entry name" value="TetR_C_6"/>
    <property type="match status" value="1"/>
</dbReference>
<dbReference type="EMBL" id="SMTK01000002">
    <property type="protein sequence ID" value="TDK26597.1"/>
    <property type="molecule type" value="Genomic_DNA"/>
</dbReference>
<dbReference type="RefSeq" id="WP_133402957.1">
    <property type="nucleotide sequence ID" value="NZ_SMTK01000002.1"/>
</dbReference>
<dbReference type="SUPFAM" id="SSF48498">
    <property type="entry name" value="Tetracyclin repressor-like, C-terminal domain"/>
    <property type="match status" value="1"/>
</dbReference>
<evidence type="ECO:0000259" key="6">
    <source>
        <dbReference type="PROSITE" id="PS50977"/>
    </source>
</evidence>
<dbReference type="InterPro" id="IPR039538">
    <property type="entry name" value="BetI_C"/>
</dbReference>
<keyword evidence="2" id="KW-0805">Transcription regulation</keyword>
<dbReference type="Gene3D" id="1.10.357.10">
    <property type="entry name" value="Tetracycline Repressor, domain 2"/>
    <property type="match status" value="1"/>
</dbReference>
<keyword evidence="4" id="KW-0804">Transcription</keyword>
<dbReference type="PANTHER" id="PTHR30055:SF200">
    <property type="entry name" value="HTH-TYPE TRANSCRIPTIONAL REPRESSOR BDCR"/>
    <property type="match status" value="1"/>
</dbReference>
<keyword evidence="1" id="KW-0678">Repressor</keyword>
<organism evidence="7 8">
    <name type="scientific">Arthrobacter crusticola</name>
    <dbReference type="NCBI Taxonomy" id="2547960"/>
    <lineage>
        <taxon>Bacteria</taxon>
        <taxon>Bacillati</taxon>
        <taxon>Actinomycetota</taxon>
        <taxon>Actinomycetes</taxon>
        <taxon>Micrococcales</taxon>
        <taxon>Micrococcaceae</taxon>
        <taxon>Arthrobacter</taxon>
    </lineage>
</organism>
<dbReference type="Pfam" id="PF00440">
    <property type="entry name" value="TetR_N"/>
    <property type="match status" value="1"/>
</dbReference>
<accession>A0A4R5TZ89</accession>
<dbReference type="InterPro" id="IPR050109">
    <property type="entry name" value="HTH-type_TetR-like_transc_reg"/>
</dbReference>
<feature type="domain" description="HTH tetR-type" evidence="6">
    <location>
        <begin position="7"/>
        <end position="67"/>
    </location>
</feature>
<evidence type="ECO:0000256" key="1">
    <source>
        <dbReference type="ARBA" id="ARBA00022491"/>
    </source>
</evidence>
<protein>
    <submittedName>
        <fullName evidence="7">TetR family transcriptional regulator</fullName>
    </submittedName>
</protein>
<evidence type="ECO:0000256" key="4">
    <source>
        <dbReference type="ARBA" id="ARBA00023163"/>
    </source>
</evidence>
<sequence>MNRKSAQARRVEVLDETLKQIHERGMSALRIADVASSMQVSPALIIYHFETRENLLVEALTHAAERDLLKLHRIVREPAPPARRLMKVLEWYAPSGAARGWQIWVDGWAAAMRDKALQKVLADLQDRWAAEIVGIIEEGVAGGVFTVDDSHDVVTRITSLLDGLAVRMVVHKDALKRDVLQEWLVRQVAWELGVDQEELRSPA</sequence>
<evidence type="ECO:0000313" key="7">
    <source>
        <dbReference type="EMBL" id="TDK26597.1"/>
    </source>
</evidence>
<proteinExistence type="predicted"/>
<dbReference type="InterPro" id="IPR036271">
    <property type="entry name" value="Tet_transcr_reg_TetR-rel_C_sf"/>
</dbReference>
<evidence type="ECO:0000313" key="8">
    <source>
        <dbReference type="Proteomes" id="UP000295411"/>
    </source>
</evidence>
<evidence type="ECO:0000256" key="3">
    <source>
        <dbReference type="ARBA" id="ARBA00023125"/>
    </source>
</evidence>
<dbReference type="PANTHER" id="PTHR30055">
    <property type="entry name" value="HTH-TYPE TRANSCRIPTIONAL REGULATOR RUTR"/>
    <property type="match status" value="1"/>
</dbReference>
<dbReference type="GO" id="GO:0000976">
    <property type="term" value="F:transcription cis-regulatory region binding"/>
    <property type="evidence" value="ECO:0007669"/>
    <property type="project" value="TreeGrafter"/>
</dbReference>
<reference evidence="7 8" key="1">
    <citation type="submission" date="2019-03" db="EMBL/GenBank/DDBJ databases">
        <title>Arthrobacter sp. nov., an bacterium isolated from biocrust in Mu Us Desert.</title>
        <authorList>
            <person name="Lixiong L."/>
        </authorList>
    </citation>
    <scope>NUCLEOTIDE SEQUENCE [LARGE SCALE GENOMIC DNA]</scope>
    <source>
        <strain evidence="7 8">SLN-3</strain>
    </source>
</reference>
<evidence type="ECO:0000256" key="2">
    <source>
        <dbReference type="ARBA" id="ARBA00023015"/>
    </source>
</evidence>
<dbReference type="Proteomes" id="UP000295411">
    <property type="component" value="Unassembled WGS sequence"/>
</dbReference>